<dbReference type="SUPFAM" id="SSF55424">
    <property type="entry name" value="FAD/NAD-linked reductases, dimerisation (C-terminal) domain"/>
    <property type="match status" value="1"/>
</dbReference>
<accession>A0A976A836</accession>
<keyword evidence="8" id="KW-0520">NAD</keyword>
<organism evidence="13 14">
    <name type="scientific">Cupriavidus taiwanensis</name>
    <dbReference type="NCBI Taxonomy" id="164546"/>
    <lineage>
        <taxon>Bacteria</taxon>
        <taxon>Pseudomonadati</taxon>
        <taxon>Pseudomonadota</taxon>
        <taxon>Betaproteobacteria</taxon>
        <taxon>Burkholderiales</taxon>
        <taxon>Burkholderiaceae</taxon>
        <taxon>Cupriavidus</taxon>
    </lineage>
</organism>
<dbReference type="NCBIfam" id="NF004776">
    <property type="entry name" value="PRK06116.1"/>
    <property type="match status" value="1"/>
</dbReference>
<feature type="binding site" evidence="8">
    <location>
        <position position="260"/>
    </location>
    <ligand>
        <name>NAD(+)</name>
        <dbReference type="ChEBI" id="CHEBI:57540"/>
    </ligand>
</feature>
<feature type="domain" description="FAD/NAD(P)-binding" evidence="12">
    <location>
        <begin position="4"/>
        <end position="313"/>
    </location>
</feature>
<name>A0A976A836_9BURK</name>
<dbReference type="PANTHER" id="PTHR42737">
    <property type="entry name" value="GLUTATHIONE REDUCTASE"/>
    <property type="match status" value="1"/>
</dbReference>
<dbReference type="PIRSF" id="PIRSF000350">
    <property type="entry name" value="Mercury_reductase_MerA"/>
    <property type="match status" value="1"/>
</dbReference>
<protein>
    <submittedName>
        <fullName evidence="13">Glutathione reductase</fullName>
        <ecNumber evidence="13">1.8.1.7</ecNumber>
    </submittedName>
</protein>
<dbReference type="GO" id="GO:0006749">
    <property type="term" value="P:glutathione metabolic process"/>
    <property type="evidence" value="ECO:0007669"/>
    <property type="project" value="TreeGrafter"/>
</dbReference>
<keyword evidence="2 10" id="KW-0285">Flavoprotein</keyword>
<comment type="similarity">
    <text evidence="1 10">Belongs to the class-I pyridine nucleotide-disulfide oxidoreductase family.</text>
</comment>
<dbReference type="PRINTS" id="PR00411">
    <property type="entry name" value="PNDRDTASEI"/>
</dbReference>
<dbReference type="InterPro" id="IPR012999">
    <property type="entry name" value="Pyr_OxRdtase_I_AS"/>
</dbReference>
<dbReference type="GO" id="GO:0034599">
    <property type="term" value="P:cellular response to oxidative stress"/>
    <property type="evidence" value="ECO:0007669"/>
    <property type="project" value="TreeGrafter"/>
</dbReference>
<comment type="caution">
    <text evidence="13">The sequence shown here is derived from an EMBL/GenBank/DDBJ whole genome shotgun (WGS) entry which is preliminary data.</text>
</comment>
<evidence type="ECO:0000256" key="8">
    <source>
        <dbReference type="PIRSR" id="PIRSR000350-3"/>
    </source>
</evidence>
<evidence type="ECO:0000256" key="4">
    <source>
        <dbReference type="ARBA" id="ARBA00023002"/>
    </source>
</evidence>
<dbReference type="PROSITE" id="PS00076">
    <property type="entry name" value="PYRIDINE_REDOX_1"/>
    <property type="match status" value="1"/>
</dbReference>
<dbReference type="GO" id="GO:0045454">
    <property type="term" value="P:cell redox homeostasis"/>
    <property type="evidence" value="ECO:0007669"/>
    <property type="project" value="InterPro"/>
</dbReference>
<gene>
    <name evidence="13" type="primary">gor</name>
    <name evidence="13" type="ORF">CBM2589_A80053</name>
</gene>
<dbReference type="Gene3D" id="3.50.50.60">
    <property type="entry name" value="FAD/NAD(P)-binding domain"/>
    <property type="match status" value="2"/>
</dbReference>
<dbReference type="EC" id="1.8.1.7" evidence="13"/>
<evidence type="ECO:0000313" key="13">
    <source>
        <dbReference type="EMBL" id="SOY67358.1"/>
    </source>
</evidence>
<proteinExistence type="inferred from homology"/>
<dbReference type="SUPFAM" id="SSF51905">
    <property type="entry name" value="FAD/NAD(P)-binding domain"/>
    <property type="match status" value="1"/>
</dbReference>
<dbReference type="InterPro" id="IPR004099">
    <property type="entry name" value="Pyr_nucl-diS_OxRdtase_dimer"/>
</dbReference>
<feature type="domain" description="Pyridine nucleotide-disulphide oxidoreductase dimerisation" evidence="11">
    <location>
        <begin position="334"/>
        <end position="442"/>
    </location>
</feature>
<sequence length="446" mass="47205">MDNFDLFVVGAGSGGVRAARTAAALGARVAIAEQSRVGGTCVIRGCVPKKLLVTASRFRSEATDAIGFGWGVGGIDHNWSALRDRIGDEVGRLEGLYRKGLDGSRVTIFDEQAAVEGAGRVRLASGQAISAKHIVVATGAMPAPLDIPGAEHCITSDDVFALPDLPARVVVIGGGYIALEFAGIFKGLGAHVTVLHRGASVLRGFDRDIQSGIASAYLEQGIDMRLNTKVHHIEALPAGYRVTDQAGAAYEGDVVLNATGRRPNTKAAAGALVLTPSGAIDVDERYATSLERVYAIGDAIGQLNLTPVAIRQGQWLAESLFGKAGSRAPDFRLVPTAVFSTPEIASVGMTEREARTTLADVAVYRANFRPLRAAVAGSAERVMMKLVVDQRSDRVLGMHMVGRDAAEIIQMGAISMQRGITKHEFDQTVALHPSVAEEFVTMRSHD</sequence>
<evidence type="ECO:0000256" key="3">
    <source>
        <dbReference type="ARBA" id="ARBA00022827"/>
    </source>
</evidence>
<dbReference type="InterPro" id="IPR036188">
    <property type="entry name" value="FAD/NAD-bd_sf"/>
</dbReference>
<feature type="binding site" evidence="8">
    <location>
        <begin position="173"/>
        <end position="180"/>
    </location>
    <ligand>
        <name>NAD(+)</name>
        <dbReference type="ChEBI" id="CHEBI:57540"/>
    </ligand>
</feature>
<feature type="active site" description="Proton acceptor" evidence="7">
    <location>
        <position position="432"/>
    </location>
</feature>
<dbReference type="InterPro" id="IPR001100">
    <property type="entry name" value="Pyr_nuc-diS_OxRdtase"/>
</dbReference>
<dbReference type="AlphaFoldDB" id="A0A976A836"/>
<keyword evidence="5" id="KW-1015">Disulfide bond</keyword>
<dbReference type="InterPro" id="IPR023753">
    <property type="entry name" value="FAD/NAD-binding_dom"/>
</dbReference>
<evidence type="ECO:0000256" key="6">
    <source>
        <dbReference type="ARBA" id="ARBA00023284"/>
    </source>
</evidence>
<dbReference type="PANTHER" id="PTHR42737:SF2">
    <property type="entry name" value="GLUTATHIONE REDUCTASE"/>
    <property type="match status" value="1"/>
</dbReference>
<comment type="cofactor">
    <cofactor evidence="8">
        <name>FAD</name>
        <dbReference type="ChEBI" id="CHEBI:57692"/>
    </cofactor>
    <text evidence="8">Binds 1 FAD per subunit.</text>
</comment>
<dbReference type="EMBL" id="OFSP01000038">
    <property type="protein sequence ID" value="SOY67358.1"/>
    <property type="molecule type" value="Genomic_DNA"/>
</dbReference>
<reference evidence="13 14" key="1">
    <citation type="submission" date="2018-01" db="EMBL/GenBank/DDBJ databases">
        <authorList>
            <person name="Clerissi C."/>
        </authorList>
    </citation>
    <scope>NUCLEOTIDE SEQUENCE [LARGE SCALE GENOMIC DNA]</scope>
    <source>
        <strain evidence="13">Cupriavidus taiwanensis STM 3521</strain>
    </source>
</reference>
<dbReference type="RefSeq" id="WP_116340490.1">
    <property type="nucleotide sequence ID" value="NZ_LT976857.1"/>
</dbReference>
<dbReference type="Pfam" id="PF02852">
    <property type="entry name" value="Pyr_redox_dim"/>
    <property type="match status" value="1"/>
</dbReference>
<evidence type="ECO:0000256" key="10">
    <source>
        <dbReference type="RuleBase" id="RU003691"/>
    </source>
</evidence>
<feature type="disulfide bond" description="Redox-active" evidence="9">
    <location>
        <begin position="41"/>
        <end position="46"/>
    </location>
</feature>
<evidence type="ECO:0000256" key="1">
    <source>
        <dbReference type="ARBA" id="ARBA00007532"/>
    </source>
</evidence>
<evidence type="ECO:0000256" key="7">
    <source>
        <dbReference type="PIRSR" id="PIRSR000350-2"/>
    </source>
</evidence>
<keyword evidence="3 8" id="KW-0274">FAD</keyword>
<dbReference type="PRINTS" id="PR00368">
    <property type="entry name" value="FADPNR"/>
</dbReference>
<keyword evidence="6 10" id="KW-0676">Redox-active center</keyword>
<evidence type="ECO:0000313" key="14">
    <source>
        <dbReference type="Proteomes" id="UP000256297"/>
    </source>
</evidence>
<dbReference type="Pfam" id="PF07992">
    <property type="entry name" value="Pyr_redox_2"/>
    <property type="match status" value="1"/>
</dbReference>
<dbReference type="InterPro" id="IPR046952">
    <property type="entry name" value="GSHR/TRXR-like"/>
</dbReference>
<dbReference type="Gene3D" id="3.30.390.30">
    <property type="match status" value="1"/>
</dbReference>
<feature type="binding site" evidence="8">
    <location>
        <position position="50"/>
    </location>
    <ligand>
        <name>FAD</name>
        <dbReference type="ChEBI" id="CHEBI:57692"/>
    </ligand>
</feature>
<dbReference type="InterPro" id="IPR016156">
    <property type="entry name" value="FAD/NAD-linked_Rdtase_dimer_sf"/>
</dbReference>
<feature type="binding site" evidence="8">
    <location>
        <position position="298"/>
    </location>
    <ligand>
        <name>FAD</name>
        <dbReference type="ChEBI" id="CHEBI:57692"/>
    </ligand>
</feature>
<evidence type="ECO:0000256" key="9">
    <source>
        <dbReference type="PIRSR" id="PIRSR000350-4"/>
    </source>
</evidence>
<dbReference type="GO" id="GO:0004362">
    <property type="term" value="F:glutathione-disulfide reductase (NADPH) activity"/>
    <property type="evidence" value="ECO:0007669"/>
    <property type="project" value="UniProtKB-EC"/>
</dbReference>
<evidence type="ECO:0000256" key="2">
    <source>
        <dbReference type="ARBA" id="ARBA00022630"/>
    </source>
</evidence>
<dbReference type="GO" id="GO:0050660">
    <property type="term" value="F:flavin adenine dinucleotide binding"/>
    <property type="evidence" value="ECO:0007669"/>
    <property type="project" value="InterPro"/>
</dbReference>
<dbReference type="Proteomes" id="UP000256297">
    <property type="component" value="Chromosome CBM2589_a"/>
</dbReference>
<dbReference type="GO" id="GO:0005829">
    <property type="term" value="C:cytosol"/>
    <property type="evidence" value="ECO:0007669"/>
    <property type="project" value="TreeGrafter"/>
</dbReference>
<evidence type="ECO:0000256" key="5">
    <source>
        <dbReference type="ARBA" id="ARBA00023157"/>
    </source>
</evidence>
<keyword evidence="8" id="KW-0547">Nucleotide-binding</keyword>
<evidence type="ECO:0000259" key="11">
    <source>
        <dbReference type="Pfam" id="PF02852"/>
    </source>
</evidence>
<keyword evidence="4 10" id="KW-0560">Oxidoreductase</keyword>
<evidence type="ECO:0000259" key="12">
    <source>
        <dbReference type="Pfam" id="PF07992"/>
    </source>
</evidence>